<reference evidence="9 10" key="1">
    <citation type="submission" date="2012-12" db="EMBL/GenBank/DDBJ databases">
        <title>The Genome Sequence of Enterococcus faecium E2039.</title>
        <authorList>
            <consortium name="The Broad Institute Genome Sequencing Platform"/>
            <consortium name="The Broad Institute Genome Sequencing Center for Infectious Disease"/>
            <person name="Earl A.M."/>
            <person name="Gilmore M.S."/>
            <person name="van Schaik W."/>
            <person name="Lebreton F."/>
            <person name="Willems R.J."/>
            <person name="Walker B."/>
            <person name="Young S.K."/>
            <person name="Zeng Q."/>
            <person name="Gargeya S."/>
            <person name="Fitzgerald M."/>
            <person name="Haas B."/>
            <person name="Abouelleil A."/>
            <person name="Alvarado L."/>
            <person name="Arachchi H.M."/>
            <person name="Berlin A.M."/>
            <person name="Chapman S.B."/>
            <person name="Dewar J."/>
            <person name="Goldberg J."/>
            <person name="Griggs A."/>
            <person name="Gujja S."/>
            <person name="Hansen M."/>
            <person name="Howarth C."/>
            <person name="Imamovic A."/>
            <person name="Larimer J."/>
            <person name="McCowan C."/>
            <person name="Murphy C."/>
            <person name="Neiman D."/>
            <person name="Pearson M."/>
            <person name="Priest M."/>
            <person name="Roberts A."/>
            <person name="Saif S."/>
            <person name="Shea T."/>
            <person name="Sisk P."/>
            <person name="Sykes S."/>
            <person name="Wortman J."/>
            <person name="Nusbaum C."/>
            <person name="Birren B."/>
        </authorList>
    </citation>
    <scope>NUCLEOTIDE SEQUENCE [LARGE SCALE GENOMIC DNA]</scope>
    <source>
        <strain evidence="9 10">E2039</strain>
    </source>
</reference>
<evidence type="ECO:0000313" key="9">
    <source>
        <dbReference type="EMBL" id="ELB41051.1"/>
    </source>
</evidence>
<keyword evidence="2 7" id="KW-0813">Transport</keyword>
<dbReference type="GO" id="GO:0005886">
    <property type="term" value="C:plasma membrane"/>
    <property type="evidence" value="ECO:0007669"/>
    <property type="project" value="UniProtKB-SubCell"/>
</dbReference>
<accession>A0A829A753</accession>
<evidence type="ECO:0000256" key="1">
    <source>
        <dbReference type="ARBA" id="ARBA00004651"/>
    </source>
</evidence>
<keyword evidence="4 7" id="KW-0812">Transmembrane</keyword>
<dbReference type="Gene3D" id="1.10.3720.10">
    <property type="entry name" value="MetI-like"/>
    <property type="match status" value="1"/>
</dbReference>
<keyword evidence="3" id="KW-1003">Cell membrane</keyword>
<dbReference type="AlphaFoldDB" id="A0A829A753"/>
<sequence>MNKTVMKWFQYGFILLLGLVMIYPVLWMIAGSFKTDQEILSGSLNLIPETFRWENYAEGWAGFAGISFFTFFKNSFVISAVSTIGTVLSSTCIAYALSRIDFKGKRFWFVVMLVTMMIPAQVILIPQFIIYNRLNLVGTYVPLILPHFFGQAFFIYQIMQFMVGIPKELDESAIIDGCSKYSVFTKIIFPLLKPSIITTIIIQFYWKWDDFMGPLIYLNKPRSYTVSIAIKLFADAGSSTTYASICLRCLRCLCCRFF</sequence>
<evidence type="ECO:0000256" key="2">
    <source>
        <dbReference type="ARBA" id="ARBA00022448"/>
    </source>
</evidence>
<dbReference type="EMBL" id="AHXS01000007">
    <property type="protein sequence ID" value="ELB41051.1"/>
    <property type="molecule type" value="Genomic_DNA"/>
</dbReference>
<dbReference type="CDD" id="cd06261">
    <property type="entry name" value="TM_PBP2"/>
    <property type="match status" value="1"/>
</dbReference>
<dbReference type="InterPro" id="IPR035906">
    <property type="entry name" value="MetI-like_sf"/>
</dbReference>
<gene>
    <name evidence="9" type="ORF">OKA_03674</name>
</gene>
<feature type="transmembrane region" description="Helical" evidence="7">
    <location>
        <begin position="12"/>
        <end position="30"/>
    </location>
</feature>
<organism evidence="9 10">
    <name type="scientific">Enterococcus faecium EnGen0026</name>
    <dbReference type="NCBI Taxonomy" id="1138917"/>
    <lineage>
        <taxon>Bacteria</taxon>
        <taxon>Bacillati</taxon>
        <taxon>Bacillota</taxon>
        <taxon>Bacilli</taxon>
        <taxon>Lactobacillales</taxon>
        <taxon>Enterococcaceae</taxon>
        <taxon>Enterococcus</taxon>
    </lineage>
</organism>
<feature type="transmembrane region" description="Helical" evidence="7">
    <location>
        <begin position="109"/>
        <end position="131"/>
    </location>
</feature>
<evidence type="ECO:0000256" key="5">
    <source>
        <dbReference type="ARBA" id="ARBA00022989"/>
    </source>
</evidence>
<dbReference type="SUPFAM" id="SSF161098">
    <property type="entry name" value="MetI-like"/>
    <property type="match status" value="1"/>
</dbReference>
<protein>
    <submittedName>
        <fullName evidence="9">ABC transporter permease</fullName>
    </submittedName>
</protein>
<comment type="caution">
    <text evidence="9">The sequence shown here is derived from an EMBL/GenBank/DDBJ whole genome shotgun (WGS) entry which is preliminary data.</text>
</comment>
<keyword evidence="5 7" id="KW-1133">Transmembrane helix</keyword>
<dbReference type="Proteomes" id="UP000010504">
    <property type="component" value="Unassembled WGS sequence"/>
</dbReference>
<feature type="transmembrane region" description="Helical" evidence="7">
    <location>
        <begin position="76"/>
        <end position="97"/>
    </location>
</feature>
<comment type="subcellular location">
    <subcellularLocation>
        <location evidence="1 7">Cell membrane</location>
        <topology evidence="1 7">Multi-pass membrane protein</topology>
    </subcellularLocation>
</comment>
<dbReference type="PANTHER" id="PTHR43744">
    <property type="entry name" value="ABC TRANSPORTER PERMEASE PROTEIN MG189-RELATED-RELATED"/>
    <property type="match status" value="1"/>
</dbReference>
<feature type="domain" description="ABC transmembrane type-1" evidence="8">
    <location>
        <begin position="72"/>
        <end position="258"/>
    </location>
</feature>
<evidence type="ECO:0000256" key="4">
    <source>
        <dbReference type="ARBA" id="ARBA00022692"/>
    </source>
</evidence>
<proteinExistence type="inferred from homology"/>
<keyword evidence="6 7" id="KW-0472">Membrane</keyword>
<dbReference type="InterPro" id="IPR000515">
    <property type="entry name" value="MetI-like"/>
</dbReference>
<evidence type="ECO:0000256" key="3">
    <source>
        <dbReference type="ARBA" id="ARBA00022475"/>
    </source>
</evidence>
<evidence type="ECO:0000256" key="6">
    <source>
        <dbReference type="ARBA" id="ARBA00023136"/>
    </source>
</evidence>
<feature type="transmembrane region" description="Helical" evidence="7">
    <location>
        <begin position="187"/>
        <end position="206"/>
    </location>
</feature>
<comment type="similarity">
    <text evidence="7">Belongs to the binding-protein-dependent transport system permease family.</text>
</comment>
<feature type="transmembrane region" description="Helical" evidence="7">
    <location>
        <begin position="143"/>
        <end position="166"/>
    </location>
</feature>
<evidence type="ECO:0000259" key="8">
    <source>
        <dbReference type="PROSITE" id="PS50928"/>
    </source>
</evidence>
<name>A0A829A753_ENTFC</name>
<dbReference type="GO" id="GO:0055085">
    <property type="term" value="P:transmembrane transport"/>
    <property type="evidence" value="ECO:0007669"/>
    <property type="project" value="InterPro"/>
</dbReference>
<dbReference type="PROSITE" id="PS50928">
    <property type="entry name" value="ABC_TM1"/>
    <property type="match status" value="1"/>
</dbReference>
<evidence type="ECO:0000256" key="7">
    <source>
        <dbReference type="RuleBase" id="RU363032"/>
    </source>
</evidence>
<evidence type="ECO:0000313" key="10">
    <source>
        <dbReference type="Proteomes" id="UP000010504"/>
    </source>
</evidence>
<dbReference type="PANTHER" id="PTHR43744:SF6">
    <property type="entry name" value="ABC TRANSPORTER PERMEASE PROTEIN YESQ-RELATED"/>
    <property type="match status" value="1"/>
</dbReference>
<dbReference type="Pfam" id="PF00528">
    <property type="entry name" value="BPD_transp_1"/>
    <property type="match status" value="1"/>
</dbReference>